<feature type="domain" description="ACT" evidence="13">
    <location>
        <begin position="268"/>
        <end position="345"/>
    </location>
</feature>
<dbReference type="SUPFAM" id="SSF53850">
    <property type="entry name" value="Periplasmic binding protein-like II"/>
    <property type="match status" value="1"/>
</dbReference>
<dbReference type="PANTHER" id="PTHR21022:SF19">
    <property type="entry name" value="PREPHENATE DEHYDRATASE-RELATED"/>
    <property type="match status" value="1"/>
</dbReference>
<dbReference type="HOGENOM" id="CLU_035008_0_0_11"/>
<dbReference type="OrthoDB" id="9802281at2"/>
<name>A0A075JCB1_9MICO</name>
<evidence type="ECO:0000256" key="11">
    <source>
        <dbReference type="SAM" id="MobiDB-lite"/>
    </source>
</evidence>
<dbReference type="InterPro" id="IPR045865">
    <property type="entry name" value="ACT-like_dom_sf"/>
</dbReference>
<dbReference type="SUPFAM" id="SSF55021">
    <property type="entry name" value="ACT-like"/>
    <property type="match status" value="1"/>
</dbReference>
<dbReference type="PROSITE" id="PS51671">
    <property type="entry name" value="ACT"/>
    <property type="match status" value="1"/>
</dbReference>
<keyword evidence="15" id="KW-1185">Reference proteome</keyword>
<dbReference type="PANTHER" id="PTHR21022">
    <property type="entry name" value="PREPHENATE DEHYDRATASE P PROTEIN"/>
    <property type="match status" value="1"/>
</dbReference>
<keyword evidence="5 10" id="KW-0057">Aromatic amino acid biosynthesis</keyword>
<feature type="compositionally biased region" description="Polar residues" evidence="11">
    <location>
        <begin position="63"/>
        <end position="72"/>
    </location>
</feature>
<proteinExistence type="predicted"/>
<evidence type="ECO:0000256" key="5">
    <source>
        <dbReference type="ARBA" id="ARBA00023141"/>
    </source>
</evidence>
<feature type="region of interest" description="Disordered" evidence="11">
    <location>
        <begin position="22"/>
        <end position="74"/>
    </location>
</feature>
<dbReference type="UniPathway" id="UPA00121">
    <property type="reaction ID" value="UER00345"/>
</dbReference>
<evidence type="ECO:0000256" key="10">
    <source>
        <dbReference type="RuleBase" id="RU361254"/>
    </source>
</evidence>
<dbReference type="EC" id="4.2.1.51" evidence="2 10"/>
<dbReference type="Pfam" id="PF00800">
    <property type="entry name" value="PDT"/>
    <property type="match status" value="1"/>
</dbReference>
<dbReference type="InterPro" id="IPR002912">
    <property type="entry name" value="ACT_dom"/>
</dbReference>
<evidence type="ECO:0000313" key="15">
    <source>
        <dbReference type="Proteomes" id="UP000027986"/>
    </source>
</evidence>
<evidence type="ECO:0000256" key="3">
    <source>
        <dbReference type="ARBA" id="ARBA00021872"/>
    </source>
</evidence>
<dbReference type="GeneID" id="41839970"/>
<evidence type="ECO:0000256" key="4">
    <source>
        <dbReference type="ARBA" id="ARBA00022605"/>
    </source>
</evidence>
<evidence type="ECO:0000256" key="1">
    <source>
        <dbReference type="ARBA" id="ARBA00004741"/>
    </source>
</evidence>
<keyword evidence="6 10" id="KW-0584">Phenylalanine biosynthesis</keyword>
<dbReference type="EMBL" id="CP008889">
    <property type="protein sequence ID" value="AIF39916.1"/>
    <property type="molecule type" value="Genomic_DNA"/>
</dbReference>
<sequence length="374" mass="38726">MTHDEPTYGYLGPAGTFTQAALRGWLEQQRRDTAGAVRPASDEGADATTPAAGASTPGEASSHQTPSSSGAPTATDDLVAAALERSVPFATVPAALDAVRSGGVDGVMVPIENSVEGGVSSTLDALNAGAGAPTDSQLLLVGEVLVPITFVLAARPGTRAEQITGVGSHSHAWPQVRGWMASNLPQATYVPTLSTAAAAQSLADDAAENFQAAVCAPMAADVFGLETLATHIGDNAGAVTRFVLVTKARDAAGRPRTPAPTGHDKTTLVLYQHADRAGGLLELLEQFATRGISMSRLESRPTGEAMGSYCFSLDIEGHIASERVGEALMGLKRVAADVRYLGSYARADKRPVDVTPETSDEAFADARAWLHALR</sequence>
<evidence type="ECO:0000259" key="12">
    <source>
        <dbReference type="PROSITE" id="PS51171"/>
    </source>
</evidence>
<dbReference type="Gene3D" id="3.30.70.260">
    <property type="match status" value="1"/>
</dbReference>
<dbReference type="GO" id="GO:0004664">
    <property type="term" value="F:prephenate dehydratase activity"/>
    <property type="evidence" value="ECO:0007669"/>
    <property type="project" value="UniProtKB-UniRule"/>
</dbReference>
<dbReference type="PIRSF" id="PIRSF001500">
    <property type="entry name" value="Chor_mut_pdt_Ppr"/>
    <property type="match status" value="1"/>
</dbReference>
<dbReference type="PROSITE" id="PS00857">
    <property type="entry name" value="PREPHENATE_DEHYDR_1"/>
    <property type="match status" value="1"/>
</dbReference>
<organism evidence="14 15">
    <name type="scientific">Dermacoccus nishinomiyaensis</name>
    <dbReference type="NCBI Taxonomy" id="1274"/>
    <lineage>
        <taxon>Bacteria</taxon>
        <taxon>Bacillati</taxon>
        <taxon>Actinomycetota</taxon>
        <taxon>Actinomycetes</taxon>
        <taxon>Micrococcales</taxon>
        <taxon>Dermacoccaceae</taxon>
        <taxon>Dermacoccus</taxon>
    </lineage>
</organism>
<gene>
    <name evidence="10" type="primary">pheA</name>
    <name evidence="14" type="ORF">HX89_01765</name>
</gene>
<dbReference type="InterPro" id="IPR018528">
    <property type="entry name" value="Preph_deHydtase_CS"/>
</dbReference>
<keyword evidence="7 10" id="KW-0456">Lyase</keyword>
<evidence type="ECO:0000256" key="2">
    <source>
        <dbReference type="ARBA" id="ARBA00013147"/>
    </source>
</evidence>
<feature type="site" description="Essential for prephenate dehydratase activity" evidence="9">
    <location>
        <position position="240"/>
    </location>
</feature>
<dbReference type="FunFam" id="3.30.70.260:FF:000012">
    <property type="entry name" value="Prephenate dehydratase"/>
    <property type="match status" value="1"/>
</dbReference>
<dbReference type="Gene3D" id="3.40.190.10">
    <property type="entry name" value="Periplasmic binding protein-like II"/>
    <property type="match status" value="2"/>
</dbReference>
<feature type="domain" description="Prephenate dehydratase" evidence="12">
    <location>
        <begin position="7"/>
        <end position="247"/>
    </location>
</feature>
<keyword evidence="4 10" id="KW-0028">Amino-acid biosynthesis</keyword>
<feature type="compositionally biased region" description="Low complexity" evidence="11">
    <location>
        <begin position="46"/>
        <end position="62"/>
    </location>
</feature>
<evidence type="ECO:0000256" key="9">
    <source>
        <dbReference type="PIRSR" id="PIRSR001500-2"/>
    </source>
</evidence>
<comment type="catalytic activity">
    <reaction evidence="8 10">
        <text>prephenate + H(+) = 3-phenylpyruvate + CO2 + H2O</text>
        <dbReference type="Rhea" id="RHEA:21648"/>
        <dbReference type="ChEBI" id="CHEBI:15377"/>
        <dbReference type="ChEBI" id="CHEBI:15378"/>
        <dbReference type="ChEBI" id="CHEBI:16526"/>
        <dbReference type="ChEBI" id="CHEBI:18005"/>
        <dbReference type="ChEBI" id="CHEBI:29934"/>
        <dbReference type="EC" id="4.2.1.51"/>
    </reaction>
</comment>
<dbReference type="Proteomes" id="UP000027986">
    <property type="component" value="Chromosome"/>
</dbReference>
<evidence type="ECO:0000256" key="7">
    <source>
        <dbReference type="ARBA" id="ARBA00023239"/>
    </source>
</evidence>
<dbReference type="PROSITE" id="PS51171">
    <property type="entry name" value="PREPHENATE_DEHYDR_3"/>
    <property type="match status" value="1"/>
</dbReference>
<dbReference type="eggNOG" id="COG0077">
    <property type="taxonomic scope" value="Bacteria"/>
</dbReference>
<evidence type="ECO:0000256" key="6">
    <source>
        <dbReference type="ARBA" id="ARBA00023222"/>
    </source>
</evidence>
<evidence type="ECO:0000259" key="13">
    <source>
        <dbReference type="PROSITE" id="PS51671"/>
    </source>
</evidence>
<dbReference type="CDD" id="cd04905">
    <property type="entry name" value="ACT_CM-PDT"/>
    <property type="match status" value="1"/>
</dbReference>
<dbReference type="KEGG" id="dni:HX89_01765"/>
<dbReference type="GO" id="GO:0005737">
    <property type="term" value="C:cytoplasm"/>
    <property type="evidence" value="ECO:0007669"/>
    <property type="project" value="TreeGrafter"/>
</dbReference>
<evidence type="ECO:0000313" key="14">
    <source>
        <dbReference type="EMBL" id="AIF39916.1"/>
    </source>
</evidence>
<accession>A0A075JCB1</accession>
<dbReference type="CDD" id="cd13632">
    <property type="entry name" value="PBP2_Aa-PDT_like"/>
    <property type="match status" value="1"/>
</dbReference>
<dbReference type="InterPro" id="IPR001086">
    <property type="entry name" value="Preph_deHydtase"/>
</dbReference>
<dbReference type="RefSeq" id="WP_038566544.1">
    <property type="nucleotide sequence ID" value="NZ_CP008889.1"/>
</dbReference>
<comment type="pathway">
    <text evidence="1 10">Amino-acid biosynthesis; L-phenylalanine biosynthesis; phenylpyruvate from prephenate: step 1/1.</text>
</comment>
<dbReference type="NCBIfam" id="NF008865">
    <property type="entry name" value="PRK11898.1"/>
    <property type="match status" value="1"/>
</dbReference>
<evidence type="ECO:0000256" key="8">
    <source>
        <dbReference type="ARBA" id="ARBA00047848"/>
    </source>
</evidence>
<dbReference type="GO" id="GO:0009094">
    <property type="term" value="P:L-phenylalanine biosynthetic process"/>
    <property type="evidence" value="ECO:0007669"/>
    <property type="project" value="UniProtKB-UniPathway"/>
</dbReference>
<protein>
    <recommendedName>
        <fullName evidence="3 10">Prephenate dehydratase</fullName>
        <shortName evidence="10">PDT</shortName>
        <ecNumber evidence="2 10">4.2.1.51</ecNumber>
    </recommendedName>
</protein>
<dbReference type="InterPro" id="IPR008242">
    <property type="entry name" value="Chor_mutase/pphenate_deHydtase"/>
</dbReference>
<reference evidence="14 15" key="1">
    <citation type="submission" date="2014-07" db="EMBL/GenBank/DDBJ databases">
        <title>Genome Sequencing of Dermacoccus nishinomiyaensis.</title>
        <authorList>
            <person name="Hong K.W."/>
            <person name="Chan K.G."/>
        </authorList>
    </citation>
    <scope>NUCLEOTIDE SEQUENCE [LARGE SCALE GENOMIC DNA]</scope>
    <source>
        <strain evidence="14 15">M25</strain>
    </source>
</reference>
<dbReference type="PROSITE" id="PS00858">
    <property type="entry name" value="PREPHENATE_DEHYDR_2"/>
    <property type="match status" value="1"/>
</dbReference>
<dbReference type="AlphaFoldDB" id="A0A075JCB1"/>